<dbReference type="GO" id="GO:0010343">
    <property type="term" value="P:singlet oxygen-mediated programmed cell death"/>
    <property type="evidence" value="ECO:0007669"/>
    <property type="project" value="InterPro"/>
</dbReference>
<feature type="region of interest" description="Disordered" evidence="1">
    <location>
        <begin position="361"/>
        <end position="390"/>
    </location>
</feature>
<evidence type="ECO:0000259" key="2">
    <source>
        <dbReference type="Pfam" id="PF02151"/>
    </source>
</evidence>
<proteinExistence type="predicted"/>
<evidence type="ECO:0000256" key="1">
    <source>
        <dbReference type="SAM" id="MobiDB-lite"/>
    </source>
</evidence>
<evidence type="ECO:0000313" key="3">
    <source>
        <dbReference type="EMBL" id="KAE8711747.1"/>
    </source>
</evidence>
<feature type="compositionally biased region" description="Basic and acidic residues" evidence="1">
    <location>
        <begin position="286"/>
        <end position="299"/>
    </location>
</feature>
<organism evidence="3 4">
    <name type="scientific">Hibiscus syriacus</name>
    <name type="common">Rose of Sharon</name>
    <dbReference type="NCBI Taxonomy" id="106335"/>
    <lineage>
        <taxon>Eukaryota</taxon>
        <taxon>Viridiplantae</taxon>
        <taxon>Streptophyta</taxon>
        <taxon>Embryophyta</taxon>
        <taxon>Tracheophyta</taxon>
        <taxon>Spermatophyta</taxon>
        <taxon>Magnoliopsida</taxon>
        <taxon>eudicotyledons</taxon>
        <taxon>Gunneridae</taxon>
        <taxon>Pentapetalae</taxon>
        <taxon>rosids</taxon>
        <taxon>malvids</taxon>
        <taxon>Malvales</taxon>
        <taxon>Malvaceae</taxon>
        <taxon>Malvoideae</taxon>
        <taxon>Hibiscus</taxon>
    </lineage>
</organism>
<sequence>MASIRSPTPPSLTFSTHHFPSFKTPFFYPPSTSRRFLHSTLCRCSNGDSDGNSVNWRWDSAIQDVFQNAVKRFYSYMNPFWKQPTADGAALNDAVEGKREEDDRDWDWDRWKMHFEQVDEQERLVSLLKTQLNEAVRREDYEDAARLKVAIAAASKNDTVGRVISHLNRAVMEERFMDAAFLRDNAGAGLVGWWAGLPNDAKDPYGLIIRITAEHGRYVARSFSPRQLATASSGIPLFEIFLTINKKGEYKQQAVYLKRRRVFQDSSTMPPKTSEVPSRLAPSDSTEDKTDLFVVRTEDGVDEEDDNEDDESDEGEGLTSFQNVLRDMIPGAKVKVVKVTAPGKVDPDFISKVIEQIIDEEDEEKDTEVESIEVDDDIKSDGDQDRDQIEMDADSGVIDSDRRGEIAVKVVVGGLVQKLSSSVPAIESLRVPAKLVKKGRLMFSFSIEKDINQQETSLKTKGVTDRKAKVPGQRSADEIMFDLAKFIGREKIPLKVLKDVGELINVTLNQAQNRQPLSGSTTFHRIETAASPDPLNGLYIGTHGLYTSEVIHLKRKFGQWQGNSGTKEPSDLEFYEYVEAVKLTGDPYVPAGQVAFRARVGKRYQLPHNGIIPEEFGVVARYKGQGRLAEPGFQNPRWVDGELVILDGKFNMILLTERISCCKKEETHRCIFFLLINEGLKVYQDKDRTTYARAWLCKQDKPGVLKAIYRHIPNEQGKRSSRLLSLETDNPENDEAICRIPLWLCIVCVKGTLKMMKAQNAENLSRKNGVSLHIIHLIGLLNRSEAASTGDGNISFTLTDFTPSTVGIVYVSNASASGKAIR</sequence>
<dbReference type="PANTHER" id="PTHR33917">
    <property type="entry name" value="PROTEIN EXECUTER 1, CHLOROPLASTIC"/>
    <property type="match status" value="1"/>
</dbReference>
<feature type="compositionally biased region" description="Acidic residues" evidence="1">
    <location>
        <begin position="361"/>
        <end position="376"/>
    </location>
</feature>
<feature type="compositionally biased region" description="Acidic residues" evidence="1">
    <location>
        <begin position="300"/>
        <end position="316"/>
    </location>
</feature>
<dbReference type="PANTHER" id="PTHR33917:SF3">
    <property type="entry name" value="PROTEIN EXECUTER 1, CHLOROPLASTIC"/>
    <property type="match status" value="1"/>
</dbReference>
<feature type="region of interest" description="Disordered" evidence="1">
    <location>
        <begin position="266"/>
        <end position="317"/>
    </location>
</feature>
<dbReference type="InterPro" id="IPR044680">
    <property type="entry name" value="EX1/2"/>
</dbReference>
<dbReference type="Pfam" id="PF02151">
    <property type="entry name" value="UVR"/>
    <property type="match status" value="1"/>
</dbReference>
<feature type="compositionally biased region" description="Basic and acidic residues" evidence="1">
    <location>
        <begin position="377"/>
        <end position="389"/>
    </location>
</feature>
<evidence type="ECO:0000313" key="4">
    <source>
        <dbReference type="Proteomes" id="UP000436088"/>
    </source>
</evidence>
<dbReference type="EMBL" id="VEPZ02000908">
    <property type="protein sequence ID" value="KAE8711747.1"/>
    <property type="molecule type" value="Genomic_DNA"/>
</dbReference>
<comment type="caution">
    <text evidence="3">The sequence shown here is derived from an EMBL/GenBank/DDBJ whole genome shotgun (WGS) entry which is preliminary data.</text>
</comment>
<reference evidence="3" key="1">
    <citation type="submission" date="2019-09" db="EMBL/GenBank/DDBJ databases">
        <title>Draft genome information of white flower Hibiscus syriacus.</title>
        <authorList>
            <person name="Kim Y.-M."/>
        </authorList>
    </citation>
    <scope>NUCLEOTIDE SEQUENCE [LARGE SCALE GENOMIC DNA]</scope>
    <source>
        <strain evidence="3">YM2019G1</strain>
    </source>
</reference>
<gene>
    <name evidence="3" type="ORF">F3Y22_tig00110279pilonHSYRG00114</name>
</gene>
<dbReference type="AlphaFoldDB" id="A0A6A3B7K7"/>
<dbReference type="Proteomes" id="UP000436088">
    <property type="component" value="Unassembled WGS sequence"/>
</dbReference>
<dbReference type="GO" id="GO:0042651">
    <property type="term" value="C:thylakoid membrane"/>
    <property type="evidence" value="ECO:0007669"/>
    <property type="project" value="TreeGrafter"/>
</dbReference>
<dbReference type="InterPro" id="IPR001943">
    <property type="entry name" value="UVR_dom"/>
</dbReference>
<protein>
    <submittedName>
        <fullName evidence="3">Protein EXECUTER 1</fullName>
    </submittedName>
</protein>
<keyword evidence="4" id="KW-1185">Reference proteome</keyword>
<dbReference type="Pfam" id="PF12014">
    <property type="entry name" value="Cyclin_D1_bind"/>
    <property type="match status" value="1"/>
</dbReference>
<feature type="domain" description="UVR" evidence="2">
    <location>
        <begin position="122"/>
        <end position="152"/>
    </location>
</feature>
<accession>A0A6A3B7K7</accession>
<name>A0A6A3B7K7_HIBSY</name>